<dbReference type="PANTHER" id="PTHR43669">
    <property type="entry name" value="5-KETO-D-GLUCONATE 5-REDUCTASE"/>
    <property type="match status" value="1"/>
</dbReference>
<name>A0A0N1HBC6_9EURO</name>
<dbReference type="RefSeq" id="XP_018005427.1">
    <property type="nucleotide sequence ID" value="XM_018142464.1"/>
</dbReference>
<evidence type="ECO:0000256" key="1">
    <source>
        <dbReference type="ARBA" id="ARBA00006484"/>
    </source>
</evidence>
<keyword evidence="3" id="KW-0472">Membrane</keyword>
<comment type="similarity">
    <text evidence="1">Belongs to the short-chain dehydrogenases/reductases (SDR) family.</text>
</comment>
<dbReference type="AlphaFoldDB" id="A0A0N1HBC6"/>
<evidence type="ECO:0000313" key="5">
    <source>
        <dbReference type="Proteomes" id="UP000038010"/>
    </source>
</evidence>
<dbReference type="InterPro" id="IPR036291">
    <property type="entry name" value="NAD(P)-bd_dom_sf"/>
</dbReference>
<keyword evidence="2" id="KW-0560">Oxidoreductase</keyword>
<dbReference type="VEuPathDB" id="FungiDB:AB675_248"/>
<comment type="caution">
    <text evidence="4">The sequence shown here is derived from an EMBL/GenBank/DDBJ whole genome shotgun (WGS) entry which is preliminary data.</text>
</comment>
<reference evidence="4 5" key="1">
    <citation type="submission" date="2015-06" db="EMBL/GenBank/DDBJ databases">
        <title>Draft genome of the ant-associated black yeast Phialophora attae CBS 131958.</title>
        <authorList>
            <person name="Moreno L.F."/>
            <person name="Stielow B.J."/>
            <person name="de Hoog S."/>
            <person name="Vicente V.A."/>
            <person name="Weiss V.A."/>
            <person name="de Vries M."/>
            <person name="Cruz L.M."/>
            <person name="Souza E.M."/>
        </authorList>
    </citation>
    <scope>NUCLEOTIDE SEQUENCE [LARGE SCALE GENOMIC DNA]</scope>
    <source>
        <strain evidence="4 5">CBS 131958</strain>
    </source>
</reference>
<evidence type="ECO:0000256" key="2">
    <source>
        <dbReference type="ARBA" id="ARBA00023002"/>
    </source>
</evidence>
<proteinExistence type="inferred from homology"/>
<dbReference type="GeneID" id="28734334"/>
<dbReference type="GO" id="GO:0016491">
    <property type="term" value="F:oxidoreductase activity"/>
    <property type="evidence" value="ECO:0007669"/>
    <property type="project" value="UniProtKB-KW"/>
</dbReference>
<dbReference type="Gene3D" id="3.40.50.720">
    <property type="entry name" value="NAD(P)-binding Rossmann-like Domain"/>
    <property type="match status" value="1"/>
</dbReference>
<dbReference type="STRING" id="1664694.A0A0N1HBC6"/>
<sequence>MSSASSKASSVASSVSSSLSKAIPSATAAAYETGKSQTSTQTIIFTTIAITTTTILLVLAGIYYSGYADDILEAAAKKYYSAKAQAEATALAHTGSEKVQGVLKDSLKGNPVMGEDELEQVSGGLGKEAASEGLGGVSEKLGGLGKQTYNYLTTSDNNNTTLSMSVASSIKTTLIIGATSGIGESFARRFHSQGKKVIATGRREANLDLPNLPRHVDTLLKQYPTINTVWVNSGVQQSFSFADPNSVPSDEAIANEIIVNITAPTLLAKHFAPHLQKISKEQEAFLMITSSGITFVPAAAYPALRVCELSRLLPPYVATELDLKHKEAATSVEPMPLEEYTTKVLEIMESTKPADVKEVGVGFSEMAIKTWRGAFQPILEQVGAGAA</sequence>
<dbReference type="OrthoDB" id="4157269at2759"/>
<organism evidence="4 5">
    <name type="scientific">Cyphellophora attinorum</name>
    <dbReference type="NCBI Taxonomy" id="1664694"/>
    <lineage>
        <taxon>Eukaryota</taxon>
        <taxon>Fungi</taxon>
        <taxon>Dikarya</taxon>
        <taxon>Ascomycota</taxon>
        <taxon>Pezizomycotina</taxon>
        <taxon>Eurotiomycetes</taxon>
        <taxon>Chaetothyriomycetidae</taxon>
        <taxon>Chaetothyriales</taxon>
        <taxon>Cyphellophoraceae</taxon>
        <taxon>Cyphellophora</taxon>
    </lineage>
</organism>
<keyword evidence="3" id="KW-0812">Transmembrane</keyword>
<keyword evidence="5" id="KW-1185">Reference proteome</keyword>
<evidence type="ECO:0000256" key="3">
    <source>
        <dbReference type="SAM" id="Phobius"/>
    </source>
</evidence>
<dbReference type="Proteomes" id="UP000038010">
    <property type="component" value="Unassembled WGS sequence"/>
</dbReference>
<accession>A0A0N1HBC6</accession>
<feature type="transmembrane region" description="Helical" evidence="3">
    <location>
        <begin position="44"/>
        <end position="64"/>
    </location>
</feature>
<protein>
    <submittedName>
        <fullName evidence="4">Putative oxido DltE</fullName>
    </submittedName>
</protein>
<dbReference type="SUPFAM" id="SSF51735">
    <property type="entry name" value="NAD(P)-binding Rossmann-fold domains"/>
    <property type="match status" value="1"/>
</dbReference>
<gene>
    <name evidence="4" type="ORF">AB675_248</name>
</gene>
<evidence type="ECO:0000313" key="4">
    <source>
        <dbReference type="EMBL" id="KPI45464.1"/>
    </source>
</evidence>
<dbReference type="EMBL" id="LFJN01000001">
    <property type="protein sequence ID" value="KPI45464.1"/>
    <property type="molecule type" value="Genomic_DNA"/>
</dbReference>
<dbReference type="PANTHER" id="PTHR43669:SF11">
    <property type="entry name" value="SHORT-CHAIN DEHYDROGENASE_OXIDOREDUCTASE"/>
    <property type="match status" value="1"/>
</dbReference>
<keyword evidence="3" id="KW-1133">Transmembrane helix</keyword>